<dbReference type="PROSITE" id="PS50249">
    <property type="entry name" value="MPN"/>
    <property type="match status" value="1"/>
</dbReference>
<evidence type="ECO:0000256" key="2">
    <source>
        <dbReference type="ARBA" id="ARBA00022942"/>
    </source>
</evidence>
<dbReference type="InterPro" id="IPR000555">
    <property type="entry name" value="JAMM/MPN+_dom"/>
</dbReference>
<comment type="similarity">
    <text evidence="1">Belongs to the peptidase M67A family.</text>
</comment>
<accession>A0A1S8X2A0</accession>
<dbReference type="Pfam" id="PF13012">
    <property type="entry name" value="MitMem_reg"/>
    <property type="match status" value="1"/>
</dbReference>
<dbReference type="InterPro" id="IPR024969">
    <property type="entry name" value="EIF3F/CSN6-like_C"/>
</dbReference>
<feature type="compositionally biased region" description="Polar residues" evidence="3">
    <location>
        <begin position="353"/>
        <end position="371"/>
    </location>
</feature>
<keyword evidence="6" id="KW-1185">Reference proteome</keyword>
<dbReference type="Proteomes" id="UP000243686">
    <property type="component" value="Unassembled WGS sequence"/>
</dbReference>
<protein>
    <submittedName>
        <fullName evidence="5">Mov34/MPN/PAD-1 family protein</fullName>
    </submittedName>
</protein>
<dbReference type="Gene3D" id="3.40.140.10">
    <property type="entry name" value="Cytidine Deaminase, domain 2"/>
    <property type="match status" value="1"/>
</dbReference>
<dbReference type="InterPro" id="IPR037518">
    <property type="entry name" value="MPN"/>
</dbReference>
<dbReference type="SMART" id="SM00232">
    <property type="entry name" value="JAB_MPN"/>
    <property type="match status" value="1"/>
</dbReference>
<feature type="region of interest" description="Disordered" evidence="3">
    <location>
        <begin position="310"/>
        <end position="371"/>
    </location>
</feature>
<evidence type="ECO:0000259" key="4">
    <source>
        <dbReference type="PROSITE" id="PS50249"/>
    </source>
</evidence>
<dbReference type="GO" id="GO:0008237">
    <property type="term" value="F:metallopeptidase activity"/>
    <property type="evidence" value="ECO:0007669"/>
    <property type="project" value="InterPro"/>
</dbReference>
<evidence type="ECO:0000256" key="1">
    <source>
        <dbReference type="ARBA" id="ARBA00008568"/>
    </source>
</evidence>
<evidence type="ECO:0000313" key="5">
    <source>
        <dbReference type="EMBL" id="OON20835.1"/>
    </source>
</evidence>
<keyword evidence="2" id="KW-0647">Proteasome</keyword>
<dbReference type="InterPro" id="IPR033858">
    <property type="entry name" value="MPN_RPN7_8"/>
</dbReference>
<evidence type="ECO:0000313" key="6">
    <source>
        <dbReference type="Proteomes" id="UP000243686"/>
    </source>
</evidence>
<dbReference type="GO" id="GO:0043161">
    <property type="term" value="P:proteasome-mediated ubiquitin-dependent protein catabolic process"/>
    <property type="evidence" value="ECO:0007669"/>
    <property type="project" value="TreeGrafter"/>
</dbReference>
<feature type="compositionally biased region" description="Basic and acidic residues" evidence="3">
    <location>
        <begin position="336"/>
        <end position="351"/>
    </location>
</feature>
<name>A0A1S8X2A0_OPIVI</name>
<dbReference type="CDD" id="cd08062">
    <property type="entry name" value="MPN_RPN7_8"/>
    <property type="match status" value="1"/>
</dbReference>
<proteinExistence type="inferred from homology"/>
<organism evidence="5 6">
    <name type="scientific">Opisthorchis viverrini</name>
    <name type="common">Southeast Asian liver fluke</name>
    <dbReference type="NCBI Taxonomy" id="6198"/>
    <lineage>
        <taxon>Eukaryota</taxon>
        <taxon>Metazoa</taxon>
        <taxon>Spiralia</taxon>
        <taxon>Lophotrochozoa</taxon>
        <taxon>Platyhelminthes</taxon>
        <taxon>Trematoda</taxon>
        <taxon>Digenea</taxon>
        <taxon>Opisthorchiida</taxon>
        <taxon>Opisthorchiata</taxon>
        <taxon>Opisthorchiidae</taxon>
        <taxon>Opisthorchis</taxon>
    </lineage>
</organism>
<dbReference type="GO" id="GO:0005838">
    <property type="term" value="C:proteasome regulatory particle"/>
    <property type="evidence" value="ECO:0007669"/>
    <property type="project" value="InterPro"/>
</dbReference>
<dbReference type="AlphaFoldDB" id="A0A1S8X2A0"/>
<dbReference type="PANTHER" id="PTHR10540">
    <property type="entry name" value="EUKARYOTIC TRANSLATION INITIATION FACTOR 3 SUBUNIT F-RELATED"/>
    <property type="match status" value="1"/>
</dbReference>
<evidence type="ECO:0000256" key="3">
    <source>
        <dbReference type="SAM" id="MobiDB-lite"/>
    </source>
</evidence>
<feature type="non-terminal residue" evidence="5">
    <location>
        <position position="1"/>
    </location>
</feature>
<dbReference type="EMBL" id="KV892418">
    <property type="protein sequence ID" value="OON20835.1"/>
    <property type="molecule type" value="Genomic_DNA"/>
</dbReference>
<reference evidence="5 6" key="1">
    <citation type="submission" date="2015-03" db="EMBL/GenBank/DDBJ databases">
        <title>Draft genome of the nematode, Opisthorchis viverrini.</title>
        <authorList>
            <person name="Mitreva M."/>
        </authorList>
    </citation>
    <scope>NUCLEOTIDE SEQUENCE [LARGE SCALE GENOMIC DNA]</scope>
    <source>
        <strain evidence="5">Khon Kaen</strain>
    </source>
</reference>
<dbReference type="PANTHER" id="PTHR10540:SF7">
    <property type="entry name" value="26S PROTEASOME NON-ATPASE REGULATORY SUBUNIT 7"/>
    <property type="match status" value="1"/>
</dbReference>
<dbReference type="Pfam" id="PF01398">
    <property type="entry name" value="JAB"/>
    <property type="match status" value="1"/>
</dbReference>
<feature type="domain" description="MPN" evidence="4">
    <location>
        <begin position="23"/>
        <end position="171"/>
    </location>
</feature>
<gene>
    <name evidence="5" type="ORF">X801_03280</name>
</gene>
<sequence length="371" mass="41075">VAKKDEKGEEKPITYEPPKISTVVVHPLVLLSVVDHYNRSGKVTSGQKRVVGVLLGEQRGTTLDVSNCFAGIFLSCFNYTLVPFEEDKSDSNVWFLDHDYLENMFSMFEKVNARERIVGWYHSGPKLCANDITINELFRKFAPNSVLVVVDVRRKESDGLPTEAYTAVDEVHDDGSPTTKTFDRLHSQIGAEEAEEVGIEHLLRDIKDTTMGPLSQRIGAQLDGLSGLLRHLREIGSYLELVATNQLPINHSVIYQLQDMFNLLPDLRLHDMVRAVHVNTNDQMLIIYVAAIMRAILALHDLISNKLANRESERNEEAGGVSAGADTKKTSGTGDQAKRDGEKTEDIEISKAGESTSKPGASGSDSTKPKK</sequence>